<gene>
    <name evidence="2" type="ORF">DIU77_008405</name>
</gene>
<keyword evidence="1" id="KW-1133">Transmembrane helix</keyword>
<keyword evidence="1" id="KW-0472">Membrane</keyword>
<feature type="transmembrane region" description="Helical" evidence="1">
    <location>
        <begin position="51"/>
        <end position="71"/>
    </location>
</feature>
<sequence length="219" mass="24388">GVDWVAAISRPWWNDRPRIIALAVLPLCIIAGHGLALVYDRVRRRLRPRPAPMAAAAVAVLFGAGTLAFGVPGNVDTTARLYHNGPDDTRETLPVSEGEIKAMRVLAALAEPDERVMNDRNDGSVWMYALTGVKTVAAHYDENVPPKDAAYLEQHFREYRTDPEVRAAVRRLNIKHVFVGDGSRFPRVLPDPGVQGLENADFVRLIYRNEDARVYELVP</sequence>
<organism evidence="2 3">
    <name type="scientific">Thermocrispum agreste</name>
    <dbReference type="NCBI Taxonomy" id="37925"/>
    <lineage>
        <taxon>Bacteria</taxon>
        <taxon>Bacillati</taxon>
        <taxon>Actinomycetota</taxon>
        <taxon>Actinomycetes</taxon>
        <taxon>Pseudonocardiales</taxon>
        <taxon>Pseudonocardiaceae</taxon>
        <taxon>Thermocrispum</taxon>
    </lineage>
</organism>
<dbReference type="EMBL" id="QGUI02000084">
    <property type="protein sequence ID" value="MFO7192250.1"/>
    <property type="molecule type" value="Genomic_DNA"/>
</dbReference>
<dbReference type="Proteomes" id="UP000249324">
    <property type="component" value="Unassembled WGS sequence"/>
</dbReference>
<dbReference type="InterPro" id="IPR046671">
    <property type="entry name" value="DUF6541"/>
</dbReference>
<evidence type="ECO:0000313" key="3">
    <source>
        <dbReference type="Proteomes" id="UP000249324"/>
    </source>
</evidence>
<comment type="caution">
    <text evidence="2">The sequence shown here is derived from an EMBL/GenBank/DDBJ whole genome shotgun (WGS) entry which is preliminary data.</text>
</comment>
<evidence type="ECO:0000256" key="1">
    <source>
        <dbReference type="SAM" id="Phobius"/>
    </source>
</evidence>
<dbReference type="Pfam" id="PF20176">
    <property type="entry name" value="DUF6541"/>
    <property type="match status" value="1"/>
</dbReference>
<dbReference type="AlphaFoldDB" id="A0ABD6FDW3"/>
<keyword evidence="1" id="KW-0812">Transmembrane</keyword>
<reference evidence="2 3" key="1">
    <citation type="journal article" date="2021" name="BMC Genomics">
        <title>Genome-resolved metagenome and metatranscriptome analyses of thermophilic composting reveal key bacterial players and their metabolic interactions.</title>
        <authorList>
            <person name="Braga L.P.P."/>
            <person name="Pereira R.V."/>
            <person name="Martins L.F."/>
            <person name="Moura L.M.S."/>
            <person name="Sanchez F.B."/>
            <person name="Patane J.S.L."/>
            <person name="da Silva A.M."/>
            <person name="Setubal J.C."/>
        </authorList>
    </citation>
    <scope>NUCLEOTIDE SEQUENCE [LARGE SCALE GENOMIC DNA]</scope>
    <source>
        <strain evidence="2">ZC4RG45</strain>
    </source>
</reference>
<accession>A0ABD6FDW3</accession>
<proteinExistence type="predicted"/>
<evidence type="ECO:0000313" key="2">
    <source>
        <dbReference type="EMBL" id="MFO7192250.1"/>
    </source>
</evidence>
<feature type="non-terminal residue" evidence="2">
    <location>
        <position position="1"/>
    </location>
</feature>
<feature type="transmembrane region" description="Helical" evidence="1">
    <location>
        <begin position="19"/>
        <end position="39"/>
    </location>
</feature>
<protein>
    <submittedName>
        <fullName evidence="2">Copper-transporting ATPase</fullName>
    </submittedName>
</protein>
<name>A0ABD6FDW3_9PSEU</name>